<feature type="region of interest" description="Disordered" evidence="1">
    <location>
        <begin position="1"/>
        <end position="70"/>
    </location>
</feature>
<dbReference type="AlphaFoldDB" id="A0A918U784"/>
<evidence type="ECO:0000313" key="2">
    <source>
        <dbReference type="EMBL" id="GGY02221.1"/>
    </source>
</evidence>
<evidence type="ECO:0000313" key="3">
    <source>
        <dbReference type="Proteomes" id="UP000619244"/>
    </source>
</evidence>
<gene>
    <name evidence="2" type="ORF">GCM10010358_65200</name>
</gene>
<feature type="compositionally biased region" description="Low complexity" evidence="1">
    <location>
        <begin position="10"/>
        <end position="54"/>
    </location>
</feature>
<keyword evidence="3" id="KW-1185">Reference proteome</keyword>
<accession>A0A918U784</accession>
<feature type="compositionally biased region" description="Pro residues" evidence="1">
    <location>
        <begin position="55"/>
        <end position="68"/>
    </location>
</feature>
<reference evidence="2" key="1">
    <citation type="journal article" date="2014" name="Int. J. Syst. Evol. Microbiol.">
        <title>Complete genome sequence of Corynebacterium casei LMG S-19264T (=DSM 44701T), isolated from a smear-ripened cheese.</title>
        <authorList>
            <consortium name="US DOE Joint Genome Institute (JGI-PGF)"/>
            <person name="Walter F."/>
            <person name="Albersmeier A."/>
            <person name="Kalinowski J."/>
            <person name="Ruckert C."/>
        </authorList>
    </citation>
    <scope>NUCLEOTIDE SEQUENCE</scope>
    <source>
        <strain evidence="2">JCM 4790</strain>
    </source>
</reference>
<reference evidence="2" key="2">
    <citation type="submission" date="2020-09" db="EMBL/GenBank/DDBJ databases">
        <authorList>
            <person name="Sun Q."/>
            <person name="Ohkuma M."/>
        </authorList>
    </citation>
    <scope>NUCLEOTIDE SEQUENCE</scope>
    <source>
        <strain evidence="2">JCM 4790</strain>
    </source>
</reference>
<sequence length="103" mass="10524">MCLQEYEVNGGRVPVVRGRPVDGAPSPGPSSAGPGGPRAVSAAGWCGVRGRAPPTGGPRPSAGPPPERGPLAYALLWENSFSTGTPTLCRALDAQSRWKNSST</sequence>
<evidence type="ECO:0000256" key="1">
    <source>
        <dbReference type="SAM" id="MobiDB-lite"/>
    </source>
</evidence>
<proteinExistence type="predicted"/>
<dbReference type="EMBL" id="BMVU01000047">
    <property type="protein sequence ID" value="GGY02221.1"/>
    <property type="molecule type" value="Genomic_DNA"/>
</dbReference>
<protein>
    <submittedName>
        <fullName evidence="2">Uncharacterized protein</fullName>
    </submittedName>
</protein>
<comment type="caution">
    <text evidence="2">The sequence shown here is derived from an EMBL/GenBank/DDBJ whole genome shotgun (WGS) entry which is preliminary data.</text>
</comment>
<name>A0A918U784_9ACTN</name>
<dbReference type="Proteomes" id="UP000619244">
    <property type="component" value="Unassembled WGS sequence"/>
</dbReference>
<organism evidence="2 3">
    <name type="scientific">Streptomyces minutiscleroticus</name>
    <dbReference type="NCBI Taxonomy" id="68238"/>
    <lineage>
        <taxon>Bacteria</taxon>
        <taxon>Bacillati</taxon>
        <taxon>Actinomycetota</taxon>
        <taxon>Actinomycetes</taxon>
        <taxon>Kitasatosporales</taxon>
        <taxon>Streptomycetaceae</taxon>
        <taxon>Streptomyces</taxon>
    </lineage>
</organism>